<organism evidence="1 2">
    <name type="scientific">Uruburuella testudinis</name>
    <dbReference type="NCBI Taxonomy" id="1282863"/>
    <lineage>
        <taxon>Bacteria</taxon>
        <taxon>Pseudomonadati</taxon>
        <taxon>Pseudomonadota</taxon>
        <taxon>Betaproteobacteria</taxon>
        <taxon>Neisseriales</taxon>
        <taxon>Neisseriaceae</taxon>
        <taxon>Uruburuella</taxon>
    </lineage>
</organism>
<accession>A0ABY4DYZ0</accession>
<dbReference type="EMBL" id="CP091508">
    <property type="protein sequence ID" value="UOO82812.1"/>
    <property type="molecule type" value="Genomic_DNA"/>
</dbReference>
<dbReference type="RefSeq" id="WP_244786894.1">
    <property type="nucleotide sequence ID" value="NZ_CP091508.1"/>
</dbReference>
<sequence length="109" mass="12172">MTAEGRPVTWPDGYIFDSATQTIRAKTGGTFKLTGQYNDGLPVLQRLNTKGVPTSNYLILKDGRQIKVKSPYSHENVAQTSRNTHESAINHTNIHFENQNLRVTTNVSI</sequence>
<evidence type="ECO:0000313" key="1">
    <source>
        <dbReference type="EMBL" id="UOO82812.1"/>
    </source>
</evidence>
<keyword evidence="2" id="KW-1185">Reference proteome</keyword>
<protein>
    <submittedName>
        <fullName evidence="1">Uncharacterized protein</fullName>
    </submittedName>
</protein>
<gene>
    <name evidence="1" type="ORF">LVJ83_04930</name>
</gene>
<evidence type="ECO:0000313" key="2">
    <source>
        <dbReference type="Proteomes" id="UP000829817"/>
    </source>
</evidence>
<reference evidence="1 2" key="1">
    <citation type="journal article" date="2022" name="Res Sq">
        <title>Evolution of multicellular longitudinally dividing oral cavity symbionts (Neisseriaceae).</title>
        <authorList>
            <person name="Nyongesa S."/>
            <person name="Weber P."/>
            <person name="Bernet E."/>
            <person name="Pullido F."/>
            <person name="Nieckarz M."/>
            <person name="Delaby M."/>
            <person name="Nieves C."/>
            <person name="Viehboeck T."/>
            <person name="Krause N."/>
            <person name="Rivera-Millot A."/>
            <person name="Nakamura A."/>
            <person name="Vischer N."/>
            <person name="VanNieuwenhze M."/>
            <person name="Brun Y."/>
            <person name="Cava F."/>
            <person name="Bulgheresi S."/>
            <person name="Veyrier F."/>
        </authorList>
    </citation>
    <scope>NUCLEOTIDE SEQUENCE [LARGE SCALE GENOMIC DNA]</scope>
    <source>
        <strain evidence="1 2">CCUG 63373m</strain>
    </source>
</reference>
<name>A0ABY4DYZ0_9NEIS</name>
<proteinExistence type="predicted"/>
<dbReference type="Proteomes" id="UP000829817">
    <property type="component" value="Chromosome"/>
</dbReference>